<organism evidence="7 8">
    <name type="scientific">Zalerion maritima</name>
    <dbReference type="NCBI Taxonomy" id="339359"/>
    <lineage>
        <taxon>Eukaryota</taxon>
        <taxon>Fungi</taxon>
        <taxon>Dikarya</taxon>
        <taxon>Ascomycota</taxon>
        <taxon>Pezizomycotina</taxon>
        <taxon>Sordariomycetes</taxon>
        <taxon>Lulworthiomycetidae</taxon>
        <taxon>Lulworthiales</taxon>
        <taxon>Lulworthiaceae</taxon>
        <taxon>Zalerion</taxon>
    </lineage>
</organism>
<feature type="signal peptide" evidence="5">
    <location>
        <begin position="1"/>
        <end position="19"/>
    </location>
</feature>
<dbReference type="Gene3D" id="3.10.350.10">
    <property type="entry name" value="LysM domain"/>
    <property type="match status" value="4"/>
</dbReference>
<dbReference type="PANTHER" id="PTHR34997">
    <property type="entry name" value="AM15"/>
    <property type="match status" value="1"/>
</dbReference>
<evidence type="ECO:0000313" key="8">
    <source>
        <dbReference type="Proteomes" id="UP001201980"/>
    </source>
</evidence>
<protein>
    <recommendedName>
        <fullName evidence="6">LysM domain-containing protein</fullName>
    </recommendedName>
</protein>
<evidence type="ECO:0000313" key="7">
    <source>
        <dbReference type="EMBL" id="KAJ2891068.1"/>
    </source>
</evidence>
<evidence type="ECO:0000256" key="1">
    <source>
        <dbReference type="ARBA" id="ARBA00022669"/>
    </source>
</evidence>
<dbReference type="GO" id="GO:0008061">
    <property type="term" value="F:chitin binding"/>
    <property type="evidence" value="ECO:0007669"/>
    <property type="project" value="UniProtKB-KW"/>
</dbReference>
<sequence length="1071" mass="116848">MAPLTSFLLWLLVTPFIDGQQFADFTFLWDAFDLSDSCFDAVNTTIRCPQILVPHSETIPLVNFLDQNSFTELCTPPCEYDLRVLRGDISASCSKNDTMTYQRNEYPATYMVDRFLYVYNITCYRDGFEFCNTKLQGERDYLTSWELEEDCSNCNLGIWQKQAESPFGFQEERVSSLSSLASFCSRSGFEVASPTLDYALALGAETTSTALTTSTMLFVSMTTDVEVATETIPAQYAECPIKYTIEEGDTCDSICEGRGVDTYSILALNGFNYCPMLPFVGSNICIPLPCEVYRIHDFDTCDFIAMKNNVNVEDLVGWNDVLGHNCRNIRSLHGWYICVSRPQRPFSMTAHFQTMAETSTGSEAMVGTSESKTSSSSAEVTSDGLVVPMTTETLTVVHGTHTTTMSTIKATISTFVWTTNTATLNWTLEASNSLPSTVLPSYVDVDTTTATDAVPNFTSIATATEAEPMPTNAMPMSVLECAEWYTARAQDTCEGLSQMFGISVVDLKFLNPELEYSCPKLMTGWAYCVEAAGDIASSPGYSSYTMAATSIGFDSSANFSNTGQSAMGTTTAATSFAISTPISIPTSTLKTTILSTASSSEVAVPSHTTTTAAEVPSSAPVTSPKSTFTNTTTETSTVYVTRPNTTLSIPPDTLGSPLDTPTSPIVFEPLPFPTGTHGIPPPDVNETGEILANNPLAPGTWDNCAEYKDGVSMTEVYEMLDEFGWDYGILGDLAANLDSCSFVARSHRTTYPDFLTWNPSLTAHHCLLDVNYSYCSRLLPATDADLEFCDDLNQHAGAVVPKGTHENCDCYAVIYGADASYYTCDRIQVQFGISNPALLAMNPWIGTADCTNAMYSNLGDIEPRAVCVGAPVPVSPNPDTGVGVNQVLRRSKATGKSAVNARTRLLARRVRDQQQYRGESVSHVERHAGGVEKRRAPDIQIDMTAKSNDAVAYVAVAGRKDYANMSKKPHRKGSPDNKNQPRVGSEDTVARPGRSKMLRRDPEPPNAPVHPGTGIEGCVFWHTVLPHDDCRSISAQYGVEDVAFLWWNWGVGKDCDYLQPGYAVCVGHKHF</sequence>
<dbReference type="Proteomes" id="UP001201980">
    <property type="component" value="Unassembled WGS sequence"/>
</dbReference>
<dbReference type="InterPro" id="IPR036779">
    <property type="entry name" value="LysM_dom_sf"/>
</dbReference>
<dbReference type="SMART" id="SM00257">
    <property type="entry name" value="LysM"/>
    <property type="match status" value="4"/>
</dbReference>
<evidence type="ECO:0000256" key="2">
    <source>
        <dbReference type="ARBA" id="ARBA00023026"/>
    </source>
</evidence>
<dbReference type="PANTHER" id="PTHR34997:SF1">
    <property type="entry name" value="PEPTIDOGLYCAN-BINDING LYSIN DOMAIN"/>
    <property type="match status" value="1"/>
</dbReference>
<dbReference type="InterPro" id="IPR018392">
    <property type="entry name" value="LysM"/>
</dbReference>
<keyword evidence="2" id="KW-0843">Virulence</keyword>
<comment type="caution">
    <text evidence="7">The sequence shown here is derived from an EMBL/GenBank/DDBJ whole genome shotgun (WGS) entry which is preliminary data.</text>
</comment>
<keyword evidence="8" id="KW-1185">Reference proteome</keyword>
<keyword evidence="5" id="KW-0732">Signal</keyword>
<keyword evidence="1" id="KW-0147">Chitin-binding</keyword>
<feature type="region of interest" description="Disordered" evidence="4">
    <location>
        <begin position="359"/>
        <end position="381"/>
    </location>
</feature>
<gene>
    <name evidence="7" type="ORF">MKZ38_000949</name>
</gene>
<accession>A0AAD5RFK0</accession>
<dbReference type="EMBL" id="JAKWBI020001228">
    <property type="protein sequence ID" value="KAJ2891068.1"/>
    <property type="molecule type" value="Genomic_DNA"/>
</dbReference>
<evidence type="ECO:0000256" key="3">
    <source>
        <dbReference type="ARBA" id="ARBA00044955"/>
    </source>
</evidence>
<proteinExistence type="inferred from homology"/>
<dbReference type="Pfam" id="PF01476">
    <property type="entry name" value="LysM"/>
    <property type="match status" value="3"/>
</dbReference>
<feature type="compositionally biased region" description="Low complexity" evidence="4">
    <location>
        <begin position="621"/>
        <end position="632"/>
    </location>
</feature>
<dbReference type="InterPro" id="IPR052210">
    <property type="entry name" value="LysM1-like"/>
</dbReference>
<dbReference type="AlphaFoldDB" id="A0AAD5RFK0"/>
<name>A0AAD5RFK0_9PEZI</name>
<feature type="domain" description="LysM" evidence="6">
    <location>
        <begin position="1020"/>
        <end position="1066"/>
    </location>
</feature>
<evidence type="ECO:0000256" key="5">
    <source>
        <dbReference type="SAM" id="SignalP"/>
    </source>
</evidence>
<dbReference type="CDD" id="cd00118">
    <property type="entry name" value="LysM"/>
    <property type="match status" value="1"/>
</dbReference>
<feature type="region of interest" description="Disordered" evidence="4">
    <location>
        <begin position="963"/>
        <end position="1012"/>
    </location>
</feature>
<feature type="compositionally biased region" description="Low complexity" evidence="4">
    <location>
        <begin position="368"/>
        <end position="381"/>
    </location>
</feature>
<feature type="domain" description="LysM" evidence="6">
    <location>
        <begin position="483"/>
        <end position="529"/>
    </location>
</feature>
<feature type="region of interest" description="Disordered" evidence="4">
    <location>
        <begin position="607"/>
        <end position="632"/>
    </location>
</feature>
<dbReference type="SUPFAM" id="SSF54106">
    <property type="entry name" value="LysM domain"/>
    <property type="match status" value="2"/>
</dbReference>
<feature type="domain" description="LysM" evidence="6">
    <location>
        <begin position="241"/>
        <end position="286"/>
    </location>
</feature>
<feature type="chain" id="PRO_5042238055" description="LysM domain-containing protein" evidence="5">
    <location>
        <begin position="20"/>
        <end position="1071"/>
    </location>
</feature>
<feature type="region of interest" description="Disordered" evidence="4">
    <location>
        <begin position="912"/>
        <end position="936"/>
    </location>
</feature>
<dbReference type="PROSITE" id="PS51782">
    <property type="entry name" value="LYSM"/>
    <property type="match status" value="3"/>
</dbReference>
<comment type="similarity">
    <text evidence="3">Belongs to the secreted LysM effector family.</text>
</comment>
<reference evidence="7" key="1">
    <citation type="submission" date="2022-07" db="EMBL/GenBank/DDBJ databases">
        <title>Draft genome sequence of Zalerion maritima ATCC 34329, a (micro)plastics degrading marine fungus.</title>
        <authorList>
            <person name="Paco A."/>
            <person name="Goncalves M.F.M."/>
            <person name="Rocha-Santos T.A.P."/>
            <person name="Alves A."/>
        </authorList>
    </citation>
    <scope>NUCLEOTIDE SEQUENCE</scope>
    <source>
        <strain evidence="7">ATCC 34329</strain>
    </source>
</reference>
<evidence type="ECO:0000259" key="6">
    <source>
        <dbReference type="PROSITE" id="PS51782"/>
    </source>
</evidence>
<evidence type="ECO:0000256" key="4">
    <source>
        <dbReference type="SAM" id="MobiDB-lite"/>
    </source>
</evidence>